<dbReference type="GO" id="GO:0045095">
    <property type="term" value="C:keratin filament"/>
    <property type="evidence" value="ECO:0007669"/>
    <property type="project" value="UniProtKB-UniRule"/>
</dbReference>
<reference evidence="3" key="2">
    <citation type="submission" date="2025-08" db="UniProtKB">
        <authorList>
            <consortium name="Ensembl"/>
        </authorList>
    </citation>
    <scope>IDENTIFICATION</scope>
    <source>
        <strain evidence="3">Glennie</strain>
    </source>
</reference>
<evidence type="ECO:0000313" key="4">
    <source>
        <dbReference type="Proteomes" id="UP000002279"/>
    </source>
</evidence>
<dbReference type="FunCoup" id="A0A6I8NPI9">
    <property type="interactions" value="34"/>
</dbReference>
<dbReference type="Pfam" id="PF05287">
    <property type="entry name" value="PMG"/>
    <property type="match status" value="1"/>
</dbReference>
<keyword evidence="4" id="KW-1185">Reference proteome</keyword>
<evidence type="ECO:0000256" key="2">
    <source>
        <dbReference type="RuleBase" id="RU369044"/>
    </source>
</evidence>
<dbReference type="Bgee" id="ENSOANG00000050864">
    <property type="expression patterns" value="Expressed in ovary"/>
</dbReference>
<gene>
    <name evidence="3" type="primary">LOC103168452</name>
</gene>
<comment type="similarity">
    <text evidence="2">Belongs to the PMG family.</text>
</comment>
<dbReference type="AlphaFoldDB" id="A0A6I8NPI9"/>
<dbReference type="GeneID" id="103168452"/>
<sequence>MSYSSCSRNFSSRSLGCSPCFPTSFGGSCAPSNLVYRTDSCGPCSGGAYAFDPCQETCCEPSSFQSSCSIPCQTPCFRPRLSCFQSPCQGPLVGSLGCGSLGFGFGGYRSPSFCRPSCFSTRVSRTTCFQPICRTGCY</sequence>
<comment type="function">
    <text evidence="2">In the hair cortex, hair keratin intermediate filaments are embedded in an interfilamentous matrix, consisting of hair keratin-associated proteins (KRTAP), which are essential for the formation of a rigid and resistant hair shaft through their extensive disulfide bond cross-linking with abundant cysteine residues of hair keratins. The matrix proteins include the high-sulfur and high-glycine-tyrosine keratins.</text>
</comment>
<dbReference type="InterPro" id="IPR007951">
    <property type="entry name" value="KRTAP_PMG"/>
</dbReference>
<dbReference type="InParanoid" id="A0A6I8NPI9"/>
<dbReference type="Ensembl" id="ENSOANT00000051013.1">
    <property type="protein sequence ID" value="ENSOANP00000043119.1"/>
    <property type="gene ID" value="ENSOANG00000050864.1"/>
</dbReference>
<name>A0A6I8NPI9_ORNAN</name>
<keyword evidence="1 2" id="KW-0416">Keratin</keyword>
<evidence type="ECO:0000256" key="1">
    <source>
        <dbReference type="ARBA" id="ARBA00022744"/>
    </source>
</evidence>
<reference evidence="3 4" key="1">
    <citation type="journal article" date="2008" name="Nature">
        <title>Genome analysis of the platypus reveals unique signatures of evolution.</title>
        <authorList>
            <person name="Warren W.C."/>
            <person name="Hillier L.W."/>
            <person name="Marshall Graves J.A."/>
            <person name="Birney E."/>
            <person name="Ponting C.P."/>
            <person name="Grutzner F."/>
            <person name="Belov K."/>
            <person name="Miller W."/>
            <person name="Clarke L."/>
            <person name="Chinwalla A.T."/>
            <person name="Yang S.P."/>
            <person name="Heger A."/>
            <person name="Locke D.P."/>
            <person name="Miethke P."/>
            <person name="Waters P.D."/>
            <person name="Veyrunes F."/>
            <person name="Fulton L."/>
            <person name="Fulton B."/>
            <person name="Graves T."/>
            <person name="Wallis J."/>
            <person name="Puente X.S."/>
            <person name="Lopez-Otin C."/>
            <person name="Ordonez G.R."/>
            <person name="Eichler E.E."/>
            <person name="Chen L."/>
            <person name="Cheng Z."/>
            <person name="Deakin J.E."/>
            <person name="Alsop A."/>
            <person name="Thompson K."/>
            <person name="Kirby P."/>
            <person name="Papenfuss A.T."/>
            <person name="Wakefield M.J."/>
            <person name="Olender T."/>
            <person name="Lancet D."/>
            <person name="Huttley G.A."/>
            <person name="Smit A.F."/>
            <person name="Pask A."/>
            <person name="Temple-Smith P."/>
            <person name="Batzer M.A."/>
            <person name="Walker J.A."/>
            <person name="Konkel M.K."/>
            <person name="Harris R.S."/>
            <person name="Whittington C.M."/>
            <person name="Wong E.S."/>
            <person name="Gemmell N.J."/>
            <person name="Buschiazzo E."/>
            <person name="Vargas Jentzsch I.M."/>
            <person name="Merkel A."/>
            <person name="Schmitz J."/>
            <person name="Zemann A."/>
            <person name="Churakov G."/>
            <person name="Kriegs J.O."/>
            <person name="Brosius J."/>
            <person name="Murchison E.P."/>
            <person name="Sachidanandam R."/>
            <person name="Smith C."/>
            <person name="Hannon G.J."/>
            <person name="Tsend-Ayush E."/>
            <person name="McMillan D."/>
            <person name="Attenborough R."/>
            <person name="Rens W."/>
            <person name="Ferguson-Smith M."/>
            <person name="Lefevre C.M."/>
            <person name="Sharp J.A."/>
            <person name="Nicholas K.R."/>
            <person name="Ray D.A."/>
            <person name="Kube M."/>
            <person name="Reinhardt R."/>
            <person name="Pringle T.H."/>
            <person name="Taylor J."/>
            <person name="Jones R.C."/>
            <person name="Nixon B."/>
            <person name="Dacheux J.L."/>
            <person name="Niwa H."/>
            <person name="Sekita Y."/>
            <person name="Huang X."/>
            <person name="Stark A."/>
            <person name="Kheradpour P."/>
            <person name="Kellis M."/>
            <person name="Flicek P."/>
            <person name="Chen Y."/>
            <person name="Webber C."/>
            <person name="Hardison R."/>
            <person name="Nelson J."/>
            <person name="Hallsworth-Pepin K."/>
            <person name="Delehaunty K."/>
            <person name="Markovic C."/>
            <person name="Minx P."/>
            <person name="Feng Y."/>
            <person name="Kremitzki C."/>
            <person name="Mitreva M."/>
            <person name="Glasscock J."/>
            <person name="Wylie T."/>
            <person name="Wohldmann P."/>
            <person name="Thiru P."/>
            <person name="Nhan M.N."/>
            <person name="Pohl C.S."/>
            <person name="Smith S.M."/>
            <person name="Hou S."/>
            <person name="Nefedov M."/>
            <person name="de Jong P.J."/>
            <person name="Renfree M.B."/>
            <person name="Mardis E.R."/>
            <person name="Wilson R.K."/>
        </authorList>
    </citation>
    <scope>NUCLEOTIDE SEQUENCE [LARGE SCALE GENOMIC DNA]</scope>
    <source>
        <strain evidence="3 4">Glennie</strain>
    </source>
</reference>
<reference evidence="3" key="3">
    <citation type="submission" date="2025-09" db="UniProtKB">
        <authorList>
            <consortium name="Ensembl"/>
        </authorList>
    </citation>
    <scope>IDENTIFICATION</scope>
    <source>
        <strain evidence="3">Glennie</strain>
    </source>
</reference>
<dbReference type="RefSeq" id="XP_007661112.1">
    <property type="nucleotide sequence ID" value="XM_007662922.2"/>
</dbReference>
<comment type="subunit">
    <text evidence="2">Interacts with hair keratins.</text>
</comment>
<dbReference type="GeneTree" id="ENSGT00940000161951"/>
<protein>
    <recommendedName>
        <fullName evidence="2">Keratin-associated protein</fullName>
    </recommendedName>
</protein>
<dbReference type="OMA" id="CWEPASC"/>
<dbReference type="KEGG" id="oaa:103168452"/>
<accession>A0A6I8NPI9</accession>
<evidence type="ECO:0000313" key="3">
    <source>
        <dbReference type="Ensembl" id="ENSOANP00000043119.1"/>
    </source>
</evidence>
<dbReference type="GO" id="GO:0005829">
    <property type="term" value="C:cytosol"/>
    <property type="evidence" value="ECO:0007669"/>
    <property type="project" value="UniProtKB-ARBA"/>
</dbReference>
<dbReference type="Proteomes" id="UP000002279">
    <property type="component" value="Chromosome 17"/>
</dbReference>
<dbReference type="OrthoDB" id="9744807at2759"/>
<proteinExistence type="inferred from homology"/>
<organism evidence="3 4">
    <name type="scientific">Ornithorhynchus anatinus</name>
    <name type="common">Duckbill platypus</name>
    <dbReference type="NCBI Taxonomy" id="9258"/>
    <lineage>
        <taxon>Eukaryota</taxon>
        <taxon>Metazoa</taxon>
        <taxon>Chordata</taxon>
        <taxon>Craniata</taxon>
        <taxon>Vertebrata</taxon>
        <taxon>Euteleostomi</taxon>
        <taxon>Mammalia</taxon>
        <taxon>Monotremata</taxon>
        <taxon>Ornithorhynchidae</taxon>
        <taxon>Ornithorhynchus</taxon>
    </lineage>
</organism>